<proteinExistence type="inferred from homology"/>
<evidence type="ECO:0000256" key="1">
    <source>
        <dbReference type="ARBA" id="ARBA00010333"/>
    </source>
</evidence>
<dbReference type="InterPro" id="IPR001638">
    <property type="entry name" value="Solute-binding_3/MltF_N"/>
</dbReference>
<comment type="similarity">
    <text evidence="1">Belongs to the bacterial solute-binding protein 3 family.</text>
</comment>
<dbReference type="InterPro" id="IPR006311">
    <property type="entry name" value="TAT_signal"/>
</dbReference>
<dbReference type="GO" id="GO:0030288">
    <property type="term" value="C:outer membrane-bounded periplasmic space"/>
    <property type="evidence" value="ECO:0007669"/>
    <property type="project" value="TreeGrafter"/>
</dbReference>
<dbReference type="RefSeq" id="WP_092954379.1">
    <property type="nucleotide sequence ID" value="NZ_FOMQ01000011.1"/>
</dbReference>
<dbReference type="SUPFAM" id="SSF53850">
    <property type="entry name" value="Periplasmic binding protein-like II"/>
    <property type="match status" value="1"/>
</dbReference>
<evidence type="ECO:0000313" key="6">
    <source>
        <dbReference type="EMBL" id="SFD99869.1"/>
    </source>
</evidence>
<accession>A0A1I1WXS0</accession>
<protein>
    <submittedName>
        <fullName evidence="6">Amino acid ABC transporter substrate-binding protein, PAAT family</fullName>
    </submittedName>
</protein>
<dbReference type="PANTHER" id="PTHR30085:SF2">
    <property type="entry name" value="GLUTAMATE_ASPARTATE IMPORT SOLUTE-BINDING PROTEIN"/>
    <property type="match status" value="1"/>
</dbReference>
<gene>
    <name evidence="6" type="ORF">SAMN04489710_11181</name>
</gene>
<sequence>MSLRRLPRRAFLPALCATFAAAAAALAAQTAAAQDIDTLRKIQERGTIVIGSRDSSIPFSYKPTGSGDPVGFSNDICLKIVDAVKARLGLPALRVQYTLLTSTNRIPLMQNGTVDIDCATTTNSVARQQQVAFAPSHFVTNITVAVKKDSGIQSLADLGGKTVATVAGSTSIQLLRNLRRTEKVDVQELSGKDTADAFLLLANGRADAYVLDDVQLAGLIATSPNPGDFRILKDVVLRQEPYGIMLRKNDPAFQALVDQTVVQLMQSGEMERLYARWFTQPIPPTQANLNFPMTDAVREAYRNPSSKGVQ</sequence>
<evidence type="ECO:0000256" key="2">
    <source>
        <dbReference type="ARBA" id="ARBA00022448"/>
    </source>
</evidence>
<feature type="signal peptide" evidence="4">
    <location>
        <begin position="1"/>
        <end position="27"/>
    </location>
</feature>
<evidence type="ECO:0000259" key="5">
    <source>
        <dbReference type="SMART" id="SM00062"/>
    </source>
</evidence>
<dbReference type="PANTHER" id="PTHR30085">
    <property type="entry name" value="AMINO ACID ABC TRANSPORTER PERMEASE"/>
    <property type="match status" value="1"/>
</dbReference>
<dbReference type="OrthoDB" id="7240770at2"/>
<feature type="chain" id="PRO_5011486914" evidence="4">
    <location>
        <begin position="28"/>
        <end position="310"/>
    </location>
</feature>
<dbReference type="GO" id="GO:0006865">
    <property type="term" value="P:amino acid transport"/>
    <property type="evidence" value="ECO:0007669"/>
    <property type="project" value="TreeGrafter"/>
</dbReference>
<dbReference type="AlphaFoldDB" id="A0A1I1WXS0"/>
<name>A0A1I1WXS0_9BURK</name>
<reference evidence="7" key="1">
    <citation type="submission" date="2016-10" db="EMBL/GenBank/DDBJ databases">
        <authorList>
            <person name="Varghese N."/>
            <person name="Submissions S."/>
        </authorList>
    </citation>
    <scope>NUCLEOTIDE SEQUENCE [LARGE SCALE GENOMIC DNA]</scope>
    <source>
        <strain evidence="7">DSM 7481</strain>
    </source>
</reference>
<keyword evidence="2" id="KW-0813">Transport</keyword>
<dbReference type="InterPro" id="IPR051455">
    <property type="entry name" value="Bact_solute-bind_prot3"/>
</dbReference>
<dbReference type="Proteomes" id="UP000199517">
    <property type="component" value="Unassembled WGS sequence"/>
</dbReference>
<dbReference type="Gene3D" id="3.40.190.10">
    <property type="entry name" value="Periplasmic binding protein-like II"/>
    <property type="match status" value="2"/>
</dbReference>
<evidence type="ECO:0000256" key="3">
    <source>
        <dbReference type="ARBA" id="ARBA00022729"/>
    </source>
</evidence>
<dbReference type="CDD" id="cd13688">
    <property type="entry name" value="PBP2_GltI_DEBP"/>
    <property type="match status" value="1"/>
</dbReference>
<keyword evidence="7" id="KW-1185">Reference proteome</keyword>
<dbReference type="EMBL" id="FOMQ01000011">
    <property type="protein sequence ID" value="SFD99869.1"/>
    <property type="molecule type" value="Genomic_DNA"/>
</dbReference>
<feature type="domain" description="Solute-binding protein family 3/N-terminal" evidence="5">
    <location>
        <begin position="47"/>
        <end position="281"/>
    </location>
</feature>
<dbReference type="SMART" id="SM00062">
    <property type="entry name" value="PBPb"/>
    <property type="match status" value="1"/>
</dbReference>
<dbReference type="GO" id="GO:0005576">
    <property type="term" value="C:extracellular region"/>
    <property type="evidence" value="ECO:0007669"/>
    <property type="project" value="TreeGrafter"/>
</dbReference>
<keyword evidence="3 4" id="KW-0732">Signal</keyword>
<dbReference type="STRING" id="32040.SAMN04489710_11181"/>
<evidence type="ECO:0000313" key="7">
    <source>
        <dbReference type="Proteomes" id="UP000199517"/>
    </source>
</evidence>
<dbReference type="PROSITE" id="PS51318">
    <property type="entry name" value="TAT"/>
    <property type="match status" value="1"/>
</dbReference>
<dbReference type="Pfam" id="PF00497">
    <property type="entry name" value="SBP_bac_3"/>
    <property type="match status" value="1"/>
</dbReference>
<evidence type="ECO:0000256" key="4">
    <source>
        <dbReference type="SAM" id="SignalP"/>
    </source>
</evidence>
<organism evidence="6 7">
    <name type="scientific">Paracidovorax konjaci</name>
    <dbReference type="NCBI Taxonomy" id="32040"/>
    <lineage>
        <taxon>Bacteria</taxon>
        <taxon>Pseudomonadati</taxon>
        <taxon>Pseudomonadota</taxon>
        <taxon>Betaproteobacteria</taxon>
        <taxon>Burkholderiales</taxon>
        <taxon>Comamonadaceae</taxon>
        <taxon>Paracidovorax</taxon>
    </lineage>
</organism>